<keyword evidence="1" id="KW-0812">Transmembrane</keyword>
<name>A0A7W4IWG1_9PROT</name>
<dbReference type="AlphaFoldDB" id="A0A7W4IWG1"/>
<organism evidence="2 3">
    <name type="scientific">Gluconacetobacter aggeris</name>
    <dbReference type="NCBI Taxonomy" id="1286186"/>
    <lineage>
        <taxon>Bacteria</taxon>
        <taxon>Pseudomonadati</taxon>
        <taxon>Pseudomonadota</taxon>
        <taxon>Alphaproteobacteria</taxon>
        <taxon>Acetobacterales</taxon>
        <taxon>Acetobacteraceae</taxon>
        <taxon>Gluconacetobacter</taxon>
    </lineage>
</organism>
<dbReference type="Proteomes" id="UP000559860">
    <property type="component" value="Unassembled WGS sequence"/>
</dbReference>
<reference evidence="2 3" key="1">
    <citation type="submission" date="2020-04" db="EMBL/GenBank/DDBJ databases">
        <title>Description of novel Gluconacetobacter.</title>
        <authorList>
            <person name="Sombolestani A."/>
        </authorList>
    </citation>
    <scope>NUCLEOTIDE SEQUENCE [LARGE SCALE GENOMIC DNA]</scope>
    <source>
        <strain evidence="2 3">LMG 27801</strain>
    </source>
</reference>
<comment type="caution">
    <text evidence="2">The sequence shown here is derived from an EMBL/GenBank/DDBJ whole genome shotgun (WGS) entry which is preliminary data.</text>
</comment>
<protein>
    <submittedName>
        <fullName evidence="2">Uncharacterized protein</fullName>
    </submittedName>
</protein>
<evidence type="ECO:0000256" key="1">
    <source>
        <dbReference type="SAM" id="Phobius"/>
    </source>
</evidence>
<sequence length="90" mass="9881">MTDNNTTNKPTKMSLASFVRDPRNRKLVRVMRTASGIGLLVAASGLIAARFFGENISALNMGLCTAFATFGLTILLSELLHFLKERRNHA</sequence>
<feature type="transmembrane region" description="Helical" evidence="1">
    <location>
        <begin position="58"/>
        <end position="83"/>
    </location>
</feature>
<feature type="transmembrane region" description="Helical" evidence="1">
    <location>
        <begin position="30"/>
        <end position="52"/>
    </location>
</feature>
<proteinExistence type="predicted"/>
<keyword evidence="3" id="KW-1185">Reference proteome</keyword>
<keyword evidence="1" id="KW-0472">Membrane</keyword>
<keyword evidence="1" id="KW-1133">Transmembrane helix</keyword>
<dbReference type="RefSeq" id="WP_182987774.1">
    <property type="nucleotide sequence ID" value="NZ_JABEQD010000022.1"/>
</dbReference>
<evidence type="ECO:0000313" key="3">
    <source>
        <dbReference type="Proteomes" id="UP000559860"/>
    </source>
</evidence>
<evidence type="ECO:0000313" key="2">
    <source>
        <dbReference type="EMBL" id="MBB2170329.1"/>
    </source>
</evidence>
<accession>A0A7W4IWG1</accession>
<dbReference type="EMBL" id="JABEQD010000022">
    <property type="protein sequence ID" value="MBB2170329.1"/>
    <property type="molecule type" value="Genomic_DNA"/>
</dbReference>
<gene>
    <name evidence="2" type="ORF">HLH36_18610</name>
</gene>